<reference evidence="2 3" key="1">
    <citation type="submission" date="2017-04" db="EMBL/GenBank/DDBJ databases">
        <title>Draft genome sequence of Marssonina coronaria NL1: causal agent of apple blotch.</title>
        <authorList>
            <person name="Cheng Q."/>
        </authorList>
    </citation>
    <scope>NUCLEOTIDE SEQUENCE [LARGE SCALE GENOMIC DNA]</scope>
    <source>
        <strain evidence="2 3">NL1</strain>
    </source>
</reference>
<protein>
    <submittedName>
        <fullName evidence="2">Uncharacterized protein</fullName>
    </submittedName>
</protein>
<feature type="region of interest" description="Disordered" evidence="1">
    <location>
        <begin position="88"/>
        <end position="108"/>
    </location>
</feature>
<evidence type="ECO:0000313" key="2">
    <source>
        <dbReference type="EMBL" id="OWP03862.1"/>
    </source>
</evidence>
<name>A0A218Z7W5_9HELO</name>
<feature type="region of interest" description="Disordered" evidence="1">
    <location>
        <begin position="1"/>
        <end position="25"/>
    </location>
</feature>
<accession>A0A218Z7W5</accession>
<evidence type="ECO:0000256" key="1">
    <source>
        <dbReference type="SAM" id="MobiDB-lite"/>
    </source>
</evidence>
<gene>
    <name evidence="2" type="ORF">B2J93_3344</name>
</gene>
<comment type="caution">
    <text evidence="2">The sequence shown here is derived from an EMBL/GenBank/DDBJ whole genome shotgun (WGS) entry which is preliminary data.</text>
</comment>
<sequence length="217" mass="24052">MLPPAPKKAPTSWNTFESDGPDAPEERQCDVLARGAGVCVCQAASSREDFIQGQASASTEMINRRPAVTRGLGILELSVIKEKMEGKEGRRKFGEHRSRWASGRQERDQETYECDGRAGFAKPVISFMATKNPAAEGMIALLAYTDTISAFSRKSPRDEEPEYGRGLGLMMSESVTGALNYHTAGMPLMEIPRFRARRPKVQILNLIMGTRRSVKRK</sequence>
<dbReference type="InParanoid" id="A0A218Z7W5"/>
<dbReference type="AlphaFoldDB" id="A0A218Z7W5"/>
<dbReference type="EMBL" id="MZNU01000164">
    <property type="protein sequence ID" value="OWP03862.1"/>
    <property type="molecule type" value="Genomic_DNA"/>
</dbReference>
<evidence type="ECO:0000313" key="3">
    <source>
        <dbReference type="Proteomes" id="UP000242519"/>
    </source>
</evidence>
<organism evidence="2 3">
    <name type="scientific">Diplocarpon coronariae</name>
    <dbReference type="NCBI Taxonomy" id="2795749"/>
    <lineage>
        <taxon>Eukaryota</taxon>
        <taxon>Fungi</taxon>
        <taxon>Dikarya</taxon>
        <taxon>Ascomycota</taxon>
        <taxon>Pezizomycotina</taxon>
        <taxon>Leotiomycetes</taxon>
        <taxon>Helotiales</taxon>
        <taxon>Drepanopezizaceae</taxon>
        <taxon>Diplocarpon</taxon>
    </lineage>
</organism>
<dbReference type="Proteomes" id="UP000242519">
    <property type="component" value="Unassembled WGS sequence"/>
</dbReference>
<keyword evidence="3" id="KW-1185">Reference proteome</keyword>
<proteinExistence type="predicted"/>